<dbReference type="PANTHER" id="PTHR38445">
    <property type="entry name" value="HTH-TYPE TRANSCRIPTIONAL REPRESSOR YTRA"/>
    <property type="match status" value="1"/>
</dbReference>
<feature type="domain" description="HTH gntR-type" evidence="4">
    <location>
        <begin position="18"/>
        <end position="86"/>
    </location>
</feature>
<dbReference type="Gene3D" id="1.10.10.10">
    <property type="entry name" value="Winged helix-like DNA-binding domain superfamily/Winged helix DNA-binding domain"/>
    <property type="match status" value="1"/>
</dbReference>
<dbReference type="SMART" id="SM00345">
    <property type="entry name" value="HTH_GNTR"/>
    <property type="match status" value="1"/>
</dbReference>
<reference evidence="5 6" key="1">
    <citation type="submission" date="2018-10" db="EMBL/GenBank/DDBJ databases">
        <title>Genome sequencing of Pedobacter jejuensis TNB23.</title>
        <authorList>
            <person name="Cho Y.-J."/>
            <person name="Cho A."/>
            <person name="Kim O.-S."/>
        </authorList>
    </citation>
    <scope>NUCLEOTIDE SEQUENCE [LARGE SCALE GENOMIC DNA]</scope>
    <source>
        <strain evidence="5 6">TNB23</strain>
    </source>
</reference>
<dbReference type="InterPro" id="IPR028082">
    <property type="entry name" value="Peripla_BP_I"/>
</dbReference>
<dbReference type="PANTHER" id="PTHR38445:SF10">
    <property type="entry name" value="GNTR-FAMILY TRANSCRIPTIONAL REGULATOR"/>
    <property type="match status" value="1"/>
</dbReference>
<keyword evidence="6" id="KW-1185">Reference proteome</keyword>
<keyword evidence="3" id="KW-0804">Transcription</keyword>
<dbReference type="GO" id="GO:0003677">
    <property type="term" value="F:DNA binding"/>
    <property type="evidence" value="ECO:0007669"/>
    <property type="project" value="UniProtKB-KW"/>
</dbReference>
<evidence type="ECO:0000313" key="6">
    <source>
        <dbReference type="Proteomes" id="UP000274046"/>
    </source>
</evidence>
<comment type="caution">
    <text evidence="5">The sequence shown here is derived from an EMBL/GenBank/DDBJ whole genome shotgun (WGS) entry which is preliminary data.</text>
</comment>
<name>A0A3N0BT34_9SPHI</name>
<accession>A0A3N0BT34</accession>
<dbReference type="AlphaFoldDB" id="A0A3N0BT34"/>
<dbReference type="Pfam" id="PF00392">
    <property type="entry name" value="GntR"/>
    <property type="match status" value="1"/>
</dbReference>
<dbReference type="Pfam" id="PF13377">
    <property type="entry name" value="Peripla_BP_3"/>
    <property type="match status" value="1"/>
</dbReference>
<dbReference type="InterPro" id="IPR036388">
    <property type="entry name" value="WH-like_DNA-bd_sf"/>
</dbReference>
<sequence>MNPYNLVNSIRINRYSSIPKYQQVTDSIVNLVESGKLSINTGLPSINELSAALDISRDTIEKGYKSLRDLGIVTSVPGKGYYVAENECLKKYKVCLIFDNWSEHKKIIYDSFVDKMGDEAAVELNIYNDNLQQFEKLFSYKNGHFTHYIVIPPTLEKMDQVKDILSSIPPEKLIILDNFPTELQNSSCAVFQDFGRDIFYALNNACKALSKYKNLKIIFPKGNLFPREILLGFKNFCLANNYNYQVIELMRPQELVKGDVFITLSEHSLVEVVEMTQNAKLTIGKDIGLISYNEAPIKRILLNGITTISTDFVKLGTETASLILNNLQKKIHVPFYLRLRNSL</sequence>
<protein>
    <submittedName>
        <fullName evidence="5">GntR family transcriptional regulator</fullName>
    </submittedName>
</protein>
<evidence type="ECO:0000256" key="3">
    <source>
        <dbReference type="ARBA" id="ARBA00023163"/>
    </source>
</evidence>
<keyword evidence="1" id="KW-0805">Transcription regulation</keyword>
<organism evidence="5 6">
    <name type="scientific">Pedobacter jejuensis</name>
    <dbReference type="NCBI Taxonomy" id="1268550"/>
    <lineage>
        <taxon>Bacteria</taxon>
        <taxon>Pseudomonadati</taxon>
        <taxon>Bacteroidota</taxon>
        <taxon>Sphingobacteriia</taxon>
        <taxon>Sphingobacteriales</taxon>
        <taxon>Sphingobacteriaceae</taxon>
        <taxon>Pedobacter</taxon>
    </lineage>
</organism>
<evidence type="ECO:0000256" key="1">
    <source>
        <dbReference type="ARBA" id="ARBA00023015"/>
    </source>
</evidence>
<dbReference type="SUPFAM" id="SSF53822">
    <property type="entry name" value="Periplasmic binding protein-like I"/>
    <property type="match status" value="1"/>
</dbReference>
<dbReference type="GO" id="GO:0003700">
    <property type="term" value="F:DNA-binding transcription factor activity"/>
    <property type="evidence" value="ECO:0007669"/>
    <property type="project" value="InterPro"/>
</dbReference>
<dbReference type="EMBL" id="RBEE01000023">
    <property type="protein sequence ID" value="RNL52188.1"/>
    <property type="molecule type" value="Genomic_DNA"/>
</dbReference>
<evidence type="ECO:0000256" key="2">
    <source>
        <dbReference type="ARBA" id="ARBA00023125"/>
    </source>
</evidence>
<keyword evidence="2" id="KW-0238">DNA-binding</keyword>
<dbReference type="InterPro" id="IPR036390">
    <property type="entry name" value="WH_DNA-bd_sf"/>
</dbReference>
<dbReference type="CDD" id="cd07377">
    <property type="entry name" value="WHTH_GntR"/>
    <property type="match status" value="1"/>
</dbReference>
<dbReference type="InterPro" id="IPR000524">
    <property type="entry name" value="Tscrpt_reg_HTH_GntR"/>
</dbReference>
<dbReference type="Gene3D" id="3.40.50.2300">
    <property type="match status" value="2"/>
</dbReference>
<evidence type="ECO:0000313" key="5">
    <source>
        <dbReference type="EMBL" id="RNL52188.1"/>
    </source>
</evidence>
<dbReference type="OrthoDB" id="742238at2"/>
<dbReference type="PROSITE" id="PS50949">
    <property type="entry name" value="HTH_GNTR"/>
    <property type="match status" value="1"/>
</dbReference>
<dbReference type="InterPro" id="IPR046335">
    <property type="entry name" value="LacI/GalR-like_sensor"/>
</dbReference>
<dbReference type="RefSeq" id="WP_123205993.1">
    <property type="nucleotide sequence ID" value="NZ_RBEE01000023.1"/>
</dbReference>
<evidence type="ECO:0000259" key="4">
    <source>
        <dbReference type="PROSITE" id="PS50949"/>
    </source>
</evidence>
<dbReference type="SUPFAM" id="SSF46785">
    <property type="entry name" value="Winged helix' DNA-binding domain"/>
    <property type="match status" value="1"/>
</dbReference>
<proteinExistence type="predicted"/>
<dbReference type="Proteomes" id="UP000274046">
    <property type="component" value="Unassembled WGS sequence"/>
</dbReference>
<gene>
    <name evidence="5" type="ORF">D7004_11430</name>
</gene>